<gene>
    <name evidence="1" type="ORF">E7102_01335</name>
</gene>
<name>A0A928BRD1_XYLRU</name>
<dbReference type="AlphaFoldDB" id="A0A928BRD1"/>
<accession>A0A928BRD1</accession>
<reference evidence="1" key="1">
    <citation type="submission" date="2019-04" db="EMBL/GenBank/DDBJ databases">
        <title>Evolution of Biomass-Degrading Anaerobic Consortia Revealed by Metagenomics.</title>
        <authorList>
            <person name="Peng X."/>
        </authorList>
    </citation>
    <scope>NUCLEOTIDE SEQUENCE</scope>
    <source>
        <strain evidence="1">SIG141</strain>
    </source>
</reference>
<organism evidence="1 2">
    <name type="scientific">Xylanibacter ruminicola</name>
    <name type="common">Prevotella ruminicola</name>
    <dbReference type="NCBI Taxonomy" id="839"/>
    <lineage>
        <taxon>Bacteria</taxon>
        <taxon>Pseudomonadati</taxon>
        <taxon>Bacteroidota</taxon>
        <taxon>Bacteroidia</taxon>
        <taxon>Bacteroidales</taxon>
        <taxon>Prevotellaceae</taxon>
        <taxon>Xylanibacter</taxon>
    </lineage>
</organism>
<protein>
    <submittedName>
        <fullName evidence="1">Ribonucleoside-triphosphate reductase</fullName>
    </submittedName>
</protein>
<dbReference type="Proteomes" id="UP000763088">
    <property type="component" value="Unassembled WGS sequence"/>
</dbReference>
<sequence length="188" mass="21400">MQSLNADDSALVLNLATQAVDVFAKGVRPDVTEIRPKELECDVVRFQNNREKWVALVGLLDGYPYEIFTGLADDEEGIYLPKNLTKGKIIKQVNPDGSKRYDFQFENRRGYKTTVEGLSEKFNPEYWNYAKLISGVLRYRMPIEHVIKLVASLSLKDESINTWKTGVERALKKYAPGAHEEDDAALEE</sequence>
<dbReference type="EMBL" id="SUYD01000001">
    <property type="protein sequence ID" value="MBE6265106.1"/>
    <property type="molecule type" value="Genomic_DNA"/>
</dbReference>
<comment type="caution">
    <text evidence="1">The sequence shown here is derived from an EMBL/GenBank/DDBJ whole genome shotgun (WGS) entry which is preliminary data.</text>
</comment>
<proteinExistence type="predicted"/>
<evidence type="ECO:0000313" key="1">
    <source>
        <dbReference type="EMBL" id="MBE6265106.1"/>
    </source>
</evidence>
<evidence type="ECO:0000313" key="2">
    <source>
        <dbReference type="Proteomes" id="UP000763088"/>
    </source>
</evidence>